<reference evidence="1" key="1">
    <citation type="submission" date="2023-10" db="EMBL/GenBank/DDBJ databases">
        <authorList>
            <person name="Rodriguez Cubillos JULIANA M."/>
            <person name="De Vega J."/>
        </authorList>
    </citation>
    <scope>NUCLEOTIDE SEQUENCE</scope>
</reference>
<comment type="caution">
    <text evidence="1">The sequence shown here is derived from an EMBL/GenBank/DDBJ whole genome shotgun (WGS) entry which is preliminary data.</text>
</comment>
<evidence type="ECO:0000313" key="1">
    <source>
        <dbReference type="EMBL" id="CAJ2666346.1"/>
    </source>
</evidence>
<name>A0ACB0LDB0_TRIPR</name>
<sequence>MAKTLKLVSAIILIVFLFYILEEVASTEEEEITPIPFRLTPTIVKCTSSKDCPEITVQPGLSIAVCSGGYCQT</sequence>
<keyword evidence="2" id="KW-1185">Reference proteome</keyword>
<evidence type="ECO:0000313" key="2">
    <source>
        <dbReference type="Proteomes" id="UP001177021"/>
    </source>
</evidence>
<dbReference type="EMBL" id="CASHSV030000513">
    <property type="protein sequence ID" value="CAJ2666346.1"/>
    <property type="molecule type" value="Genomic_DNA"/>
</dbReference>
<accession>A0ACB0LDB0</accession>
<organism evidence="1 2">
    <name type="scientific">Trifolium pratense</name>
    <name type="common">Red clover</name>
    <dbReference type="NCBI Taxonomy" id="57577"/>
    <lineage>
        <taxon>Eukaryota</taxon>
        <taxon>Viridiplantae</taxon>
        <taxon>Streptophyta</taxon>
        <taxon>Embryophyta</taxon>
        <taxon>Tracheophyta</taxon>
        <taxon>Spermatophyta</taxon>
        <taxon>Magnoliopsida</taxon>
        <taxon>eudicotyledons</taxon>
        <taxon>Gunneridae</taxon>
        <taxon>Pentapetalae</taxon>
        <taxon>rosids</taxon>
        <taxon>fabids</taxon>
        <taxon>Fabales</taxon>
        <taxon>Fabaceae</taxon>
        <taxon>Papilionoideae</taxon>
        <taxon>50 kb inversion clade</taxon>
        <taxon>NPAAA clade</taxon>
        <taxon>Hologalegina</taxon>
        <taxon>IRL clade</taxon>
        <taxon>Trifolieae</taxon>
        <taxon>Trifolium</taxon>
    </lineage>
</organism>
<protein>
    <submittedName>
        <fullName evidence="1">Uncharacterized protein</fullName>
    </submittedName>
</protein>
<proteinExistence type="predicted"/>
<gene>
    <name evidence="1" type="ORF">MILVUS5_LOCUS31153</name>
</gene>
<dbReference type="Proteomes" id="UP001177021">
    <property type="component" value="Unassembled WGS sequence"/>
</dbReference>